<dbReference type="Proteomes" id="UP000053864">
    <property type="component" value="Unassembled WGS sequence"/>
</dbReference>
<dbReference type="EMBL" id="KI691633">
    <property type="protein sequence ID" value="ETM52362.1"/>
    <property type="molecule type" value="Genomic_DNA"/>
</dbReference>
<dbReference type="EMBL" id="KI671652">
    <property type="protein sequence ID" value="ETL46057.1"/>
    <property type="molecule type" value="Genomic_DNA"/>
</dbReference>
<protein>
    <submittedName>
        <fullName evidence="1">Uncharacterized protein</fullName>
    </submittedName>
</protein>
<evidence type="ECO:0000313" key="1">
    <source>
        <dbReference type="EMBL" id="ETL46057.1"/>
    </source>
</evidence>
<dbReference type="AlphaFoldDB" id="W2JJZ0"/>
<dbReference type="Proteomes" id="UP000054532">
    <property type="component" value="Unassembled WGS sequence"/>
</dbReference>
<organism evidence="1 3">
    <name type="scientific">Phytophthora nicotianae</name>
    <name type="common">Potato buckeye rot agent</name>
    <name type="synonym">Phytophthora parasitica</name>
    <dbReference type="NCBI Taxonomy" id="4792"/>
    <lineage>
        <taxon>Eukaryota</taxon>
        <taxon>Sar</taxon>
        <taxon>Stramenopiles</taxon>
        <taxon>Oomycota</taxon>
        <taxon>Peronosporomycetes</taxon>
        <taxon>Peronosporales</taxon>
        <taxon>Peronosporaceae</taxon>
        <taxon>Phytophthora</taxon>
    </lineage>
</organism>
<reference evidence="2" key="2">
    <citation type="submission" date="2013-11" db="EMBL/GenBank/DDBJ databases">
        <title>The Genome Sequence of Phytophthora parasitica IAC_01/95.</title>
        <authorList>
            <consortium name="The Broad Institute Genomics Platform"/>
            <person name="Russ C."/>
            <person name="Tyler B."/>
            <person name="Panabieres F."/>
            <person name="Shan W."/>
            <person name="Tripathy S."/>
            <person name="Grunwald N."/>
            <person name="Machado M."/>
            <person name="Johnson C.S."/>
            <person name="Arredondo F."/>
            <person name="Hong C."/>
            <person name="Coffey M."/>
            <person name="Young S.K."/>
            <person name="Zeng Q."/>
            <person name="Gargeya S."/>
            <person name="Fitzgerald M."/>
            <person name="Abouelleil A."/>
            <person name="Alvarado L."/>
            <person name="Chapman S.B."/>
            <person name="Gainer-Dewar J."/>
            <person name="Goldberg J."/>
            <person name="Griggs A."/>
            <person name="Gujja S."/>
            <person name="Hansen M."/>
            <person name="Howarth C."/>
            <person name="Imamovic A."/>
            <person name="Ireland A."/>
            <person name="Larimer J."/>
            <person name="McCowan C."/>
            <person name="Murphy C."/>
            <person name="Pearson M."/>
            <person name="Poon T.W."/>
            <person name="Priest M."/>
            <person name="Roberts A."/>
            <person name="Saif S."/>
            <person name="Shea T."/>
            <person name="Sykes S."/>
            <person name="Wortman J."/>
            <person name="Nusbaum C."/>
            <person name="Birren B."/>
        </authorList>
    </citation>
    <scope>NUCLEOTIDE SEQUENCE [LARGE SCALE GENOMIC DNA]</scope>
    <source>
        <strain evidence="2">IAC_01/95</strain>
    </source>
</reference>
<sequence>MRPSFPPSGFAIVTLKLGTSTFDALFSEARSCTYTPVFREVGGASDDPFRSQSRVIRLSSALKLVQKVINEDACIRDEKYQPTVFSFMHSRPGGEAQEPNQDYTAELRDQCGERFPGSVPASVIVSLENDTKLRVLRVVSNIQTSKKK</sequence>
<evidence type="ECO:0000313" key="3">
    <source>
        <dbReference type="Proteomes" id="UP000053864"/>
    </source>
</evidence>
<reference evidence="1 3" key="1">
    <citation type="submission" date="2013-11" db="EMBL/GenBank/DDBJ databases">
        <title>The Genome Sequence of Phytophthora parasitica CJ05E6.</title>
        <authorList>
            <consortium name="The Broad Institute Genomics Platform"/>
            <person name="Russ C."/>
            <person name="Tyler B."/>
            <person name="Panabieres F."/>
            <person name="Shan W."/>
            <person name="Tripathy S."/>
            <person name="Grunwald N."/>
            <person name="Machado M."/>
            <person name="Johnson C.S."/>
            <person name="Arredondo F."/>
            <person name="Hong C."/>
            <person name="Coffey M."/>
            <person name="Young S.K."/>
            <person name="Zeng Q."/>
            <person name="Gargeya S."/>
            <person name="Fitzgerald M."/>
            <person name="Abouelleil A."/>
            <person name="Alvarado L."/>
            <person name="Chapman S.B."/>
            <person name="Gainer-Dewar J."/>
            <person name="Goldberg J."/>
            <person name="Griggs A."/>
            <person name="Gujja S."/>
            <person name="Hansen M."/>
            <person name="Howarth C."/>
            <person name="Imamovic A."/>
            <person name="Ireland A."/>
            <person name="Larimer J."/>
            <person name="McCowan C."/>
            <person name="Murphy C."/>
            <person name="Pearson M."/>
            <person name="Poon T.W."/>
            <person name="Priest M."/>
            <person name="Roberts A."/>
            <person name="Saif S."/>
            <person name="Shea T."/>
            <person name="Sykes S."/>
            <person name="Wortman J."/>
            <person name="Nusbaum C."/>
            <person name="Birren B."/>
        </authorList>
    </citation>
    <scope>NUCLEOTIDE SEQUENCE [LARGE SCALE GENOMIC DNA]</scope>
    <source>
        <strain evidence="1 3">CJ05E6</strain>
    </source>
</reference>
<dbReference type="VEuPathDB" id="FungiDB:PPTG_22259"/>
<evidence type="ECO:0000313" key="2">
    <source>
        <dbReference type="EMBL" id="ETM52362.1"/>
    </source>
</evidence>
<accession>W2JJZ0</accession>
<gene>
    <name evidence="2" type="ORF">L914_04008</name>
    <name evidence="1" type="ORF">L916_03990</name>
</gene>
<proteinExistence type="predicted"/>
<name>W2JJZ0_PHYNI</name>